<protein>
    <submittedName>
        <fullName evidence="2">Uncharacterized protein</fullName>
    </submittedName>
</protein>
<organism evidence="2 3">
    <name type="scientific">Geobacillus thermodenitrificans</name>
    <dbReference type="NCBI Taxonomy" id="33940"/>
    <lineage>
        <taxon>Bacteria</taxon>
        <taxon>Bacillati</taxon>
        <taxon>Bacillota</taxon>
        <taxon>Bacilli</taxon>
        <taxon>Bacillales</taxon>
        <taxon>Anoxybacillaceae</taxon>
        <taxon>Geobacillus</taxon>
    </lineage>
</organism>
<evidence type="ECO:0000313" key="3">
    <source>
        <dbReference type="Proteomes" id="UP001297580"/>
    </source>
</evidence>
<evidence type="ECO:0000313" key="2">
    <source>
        <dbReference type="EMBL" id="WMV77864.1"/>
    </source>
</evidence>
<evidence type="ECO:0000256" key="1">
    <source>
        <dbReference type="SAM" id="Phobius"/>
    </source>
</evidence>
<accession>A0ABY9QKE3</accession>
<keyword evidence="1" id="KW-0472">Membrane</keyword>
<dbReference type="Proteomes" id="UP001297580">
    <property type="component" value="Chromosome"/>
</dbReference>
<keyword evidence="3" id="KW-1185">Reference proteome</keyword>
<feature type="transmembrane region" description="Helical" evidence="1">
    <location>
        <begin position="20"/>
        <end position="46"/>
    </location>
</feature>
<name>A0ABY9QKE3_GEOTD</name>
<dbReference type="RefSeq" id="WP_311089655.1">
    <property type="nucleotide sequence ID" value="NZ_CP133461.1"/>
</dbReference>
<keyword evidence="1" id="KW-0812">Transmembrane</keyword>
<gene>
    <name evidence="2" type="ORF">HSX42_09060</name>
</gene>
<proteinExistence type="predicted"/>
<reference evidence="2 3" key="1">
    <citation type="submission" date="2023-08" db="EMBL/GenBank/DDBJ databases">
        <title>Complete genome sequence of Geobacillus thermodenitrificans K1041, a genetically tractable strain representative of the genus Geobacillus.</title>
        <authorList>
            <person name="Kani S."/>
            <person name="Suzuki H."/>
        </authorList>
    </citation>
    <scope>NUCLEOTIDE SEQUENCE [LARGE SCALE GENOMIC DNA]</scope>
    <source>
        <strain evidence="2 3">K1041</strain>
    </source>
</reference>
<dbReference type="EMBL" id="CP133461">
    <property type="protein sequence ID" value="WMV77864.1"/>
    <property type="molecule type" value="Genomic_DNA"/>
</dbReference>
<sequence length="86" mass="10279">MKASIFLYGMIEGREKTMKWFWLGVLLFCLCWFVYGVGVSLYRLWVEQRVDGQALILALGMAVMSWRAWDEWRGNSWGQQENRRRP</sequence>
<keyword evidence="1" id="KW-1133">Transmembrane helix</keyword>
<feature type="transmembrane region" description="Helical" evidence="1">
    <location>
        <begin position="52"/>
        <end position="69"/>
    </location>
</feature>